<dbReference type="Proteomes" id="UP000275941">
    <property type="component" value="Unassembled WGS sequence"/>
</dbReference>
<proteinExistence type="predicted"/>
<comment type="caution">
    <text evidence="1">The sequence shown here is derived from an EMBL/GenBank/DDBJ whole genome shotgun (WGS) entry which is preliminary data.</text>
</comment>
<dbReference type="RefSeq" id="WP_002405098.1">
    <property type="nucleotide sequence ID" value="NZ_PUAJ01000008.1"/>
</dbReference>
<accession>A0A3N3K4W6</accession>
<sequence length="144" mass="17073">MKYERPLKRESQIKEFELGTHAAVIEKVQKKRSQKRNDMFLLSLLGKSNEKGVYFLTFGNDYTEDNLRYILASIQDNGIEIPDVDFGYNRETFEFLKGKDVYIQVEEQEYKGKVKHAVTNFLTQDEFEESEEMEFSESNTEEDW</sequence>
<dbReference type="EMBL" id="RKOR01000047">
    <property type="protein sequence ID" value="ROY47047.1"/>
    <property type="molecule type" value="Genomic_DNA"/>
</dbReference>
<organism evidence="1 2">
    <name type="scientific">Enterococcus faecalis</name>
    <name type="common">Streptococcus faecalis</name>
    <dbReference type="NCBI Taxonomy" id="1351"/>
    <lineage>
        <taxon>Bacteria</taxon>
        <taxon>Bacillati</taxon>
        <taxon>Bacillota</taxon>
        <taxon>Bacilli</taxon>
        <taxon>Lactobacillales</taxon>
        <taxon>Enterococcaceae</taxon>
        <taxon>Enterococcus</taxon>
    </lineage>
</organism>
<evidence type="ECO:0000313" key="1">
    <source>
        <dbReference type="EMBL" id="ROY47047.1"/>
    </source>
</evidence>
<dbReference type="AlphaFoldDB" id="A0A3N3K4W6"/>
<gene>
    <name evidence="1" type="ORF">EGW70_13115</name>
</gene>
<evidence type="ECO:0000313" key="2">
    <source>
        <dbReference type="Proteomes" id="UP000275941"/>
    </source>
</evidence>
<name>A0A3N3K4W6_ENTFL</name>
<protein>
    <submittedName>
        <fullName evidence="1">Type III secretion system protein PrgE</fullName>
    </submittedName>
</protein>
<reference evidence="1 2" key="1">
    <citation type="submission" date="2018-10" db="EMBL/GenBank/DDBJ databases">
        <title>Genotypes and phenotypes of Enterococci isolated from broiler chickens.</title>
        <authorList>
            <person name="Muhammad A.R."/>
            <person name="Diarra M.S."/>
        </authorList>
    </citation>
    <scope>NUCLEOTIDE SEQUENCE [LARGE SCALE GENOMIC DNA]</scope>
    <source>
        <strain evidence="1 2">P7 C A21</strain>
    </source>
</reference>
<dbReference type="OrthoDB" id="2194736at2"/>